<dbReference type="Gene3D" id="2.30.30.240">
    <property type="entry name" value="PRC-barrel domain"/>
    <property type="match status" value="1"/>
</dbReference>
<dbReference type="InterPro" id="IPR027275">
    <property type="entry name" value="PRC-brl_dom"/>
</dbReference>
<reference evidence="3" key="1">
    <citation type="submission" date="2016-10" db="EMBL/GenBank/DDBJ databases">
        <authorList>
            <person name="Varghese N."/>
            <person name="Submissions S."/>
        </authorList>
    </citation>
    <scope>NUCLEOTIDE SEQUENCE [LARGE SCALE GENOMIC DNA]</scope>
    <source>
        <strain evidence="3">DSM 16858</strain>
    </source>
</reference>
<accession>A0A1I0FR22</accession>
<name>A0A1I0FR22_9BACT</name>
<dbReference type="InterPro" id="IPR011033">
    <property type="entry name" value="PRC_barrel-like_sf"/>
</dbReference>
<evidence type="ECO:0000313" key="2">
    <source>
        <dbReference type="EMBL" id="SET60921.1"/>
    </source>
</evidence>
<proteinExistence type="predicted"/>
<gene>
    <name evidence="2" type="ORF">SAMN05443639_103533</name>
</gene>
<dbReference type="EMBL" id="FOIJ01000003">
    <property type="protein sequence ID" value="SET60921.1"/>
    <property type="molecule type" value="Genomic_DNA"/>
</dbReference>
<dbReference type="RefSeq" id="WP_093518206.1">
    <property type="nucleotide sequence ID" value="NZ_FOIJ01000003.1"/>
</dbReference>
<evidence type="ECO:0000259" key="1">
    <source>
        <dbReference type="Pfam" id="PF05239"/>
    </source>
</evidence>
<dbReference type="Proteomes" id="UP000199181">
    <property type="component" value="Unassembled WGS sequence"/>
</dbReference>
<dbReference type="Pfam" id="PF05239">
    <property type="entry name" value="PRC"/>
    <property type="match status" value="1"/>
</dbReference>
<dbReference type="SUPFAM" id="SSF50346">
    <property type="entry name" value="PRC-barrel domain"/>
    <property type="match status" value="1"/>
</dbReference>
<evidence type="ECO:0000313" key="3">
    <source>
        <dbReference type="Proteomes" id="UP000199181"/>
    </source>
</evidence>
<protein>
    <submittedName>
        <fullName evidence="2">Sporulation protein YlmC, PRC-barrel domain family</fullName>
    </submittedName>
</protein>
<dbReference type="AlphaFoldDB" id="A0A1I0FR22"/>
<feature type="domain" description="PRC-barrel" evidence="1">
    <location>
        <begin position="5"/>
        <end position="81"/>
    </location>
</feature>
<keyword evidence="3" id="KW-1185">Reference proteome</keyword>
<organism evidence="2 3">
    <name type="scientific">Stigmatella erecta</name>
    <dbReference type="NCBI Taxonomy" id="83460"/>
    <lineage>
        <taxon>Bacteria</taxon>
        <taxon>Pseudomonadati</taxon>
        <taxon>Myxococcota</taxon>
        <taxon>Myxococcia</taxon>
        <taxon>Myxococcales</taxon>
        <taxon>Cystobacterineae</taxon>
        <taxon>Archangiaceae</taxon>
        <taxon>Stigmatella</taxon>
    </lineage>
</organism>
<sequence length="100" mass="10426">MRLSDKSLVGLVVVTADGQALGEVSVLFIDSQTWHVEAFQVKLRRGAAEQLGASRTLFHAGTIEIPLQAVQSVGDAVVLSVSVAELHQVLPSAAASAPAH</sequence>